<evidence type="ECO:0000256" key="1">
    <source>
        <dbReference type="SAM" id="MobiDB-lite"/>
    </source>
</evidence>
<comment type="caution">
    <text evidence="3">The sequence shown here is derived from an EMBL/GenBank/DDBJ whole genome shotgun (WGS) entry which is preliminary data.</text>
</comment>
<evidence type="ECO:0000313" key="3">
    <source>
        <dbReference type="EMBL" id="GJN29767.1"/>
    </source>
</evidence>
<dbReference type="PANTHER" id="PTHR33120">
    <property type="entry name" value="EXPRESSED PROTEIN-RELATED"/>
    <property type="match status" value="1"/>
</dbReference>
<reference evidence="3" key="2">
    <citation type="submission" date="2021-12" db="EMBL/GenBank/DDBJ databases">
        <title>Resequencing data analysis of finger millet.</title>
        <authorList>
            <person name="Hatakeyama M."/>
            <person name="Aluri S."/>
            <person name="Balachadran M.T."/>
            <person name="Sivarajan S.R."/>
            <person name="Poveda L."/>
            <person name="Shimizu-Inatsugi R."/>
            <person name="Schlapbach R."/>
            <person name="Sreeman S.M."/>
            <person name="Shimizu K.K."/>
        </authorList>
    </citation>
    <scope>NUCLEOTIDE SEQUENCE</scope>
</reference>
<dbReference type="EMBL" id="BQKI01000081">
    <property type="protein sequence ID" value="GJN29830.1"/>
    <property type="molecule type" value="Genomic_DNA"/>
</dbReference>
<feature type="compositionally biased region" description="Basic and acidic residues" evidence="1">
    <location>
        <begin position="96"/>
        <end position="107"/>
    </location>
</feature>
<dbReference type="EMBL" id="BQKI01000081">
    <property type="protein sequence ID" value="GJN29767.1"/>
    <property type="molecule type" value="Genomic_DNA"/>
</dbReference>
<gene>
    <name evidence="3" type="primary">gb18019</name>
    <name evidence="4" type="synonym">gb18086</name>
    <name evidence="3" type="ORF">PR202_gb18019</name>
    <name evidence="4" type="ORF">PR202_gb18086</name>
</gene>
<dbReference type="AlphaFoldDB" id="A0AAV5F536"/>
<dbReference type="PANTHER" id="PTHR33120:SF57">
    <property type="entry name" value="PIR2-LIKE HELICAL DOMAIN-CONTAINING PROTEIN"/>
    <property type="match status" value="1"/>
</dbReference>
<name>A0AAV5F536_ELECO</name>
<proteinExistence type="predicted"/>
<dbReference type="Proteomes" id="UP001054889">
    <property type="component" value="Unassembled WGS sequence"/>
</dbReference>
<feature type="region of interest" description="Disordered" evidence="1">
    <location>
        <begin position="533"/>
        <end position="553"/>
    </location>
</feature>
<reference evidence="3" key="1">
    <citation type="journal article" date="2018" name="DNA Res.">
        <title>Multiple hybrid de novo genome assembly of finger millet, an orphan allotetraploid crop.</title>
        <authorList>
            <person name="Hatakeyama M."/>
            <person name="Aluri S."/>
            <person name="Balachadran M.T."/>
            <person name="Sivarajan S.R."/>
            <person name="Patrignani A."/>
            <person name="Gruter S."/>
            <person name="Poveda L."/>
            <person name="Shimizu-Inatsugi R."/>
            <person name="Baeten J."/>
            <person name="Francoijs K.J."/>
            <person name="Nataraja K.N."/>
            <person name="Reddy Y.A.N."/>
            <person name="Phadnis S."/>
            <person name="Ravikumar R.L."/>
            <person name="Schlapbach R."/>
            <person name="Sreeman S.M."/>
            <person name="Shimizu K.K."/>
        </authorList>
    </citation>
    <scope>NUCLEOTIDE SEQUENCE</scope>
</reference>
<accession>A0AAV5F536</accession>
<evidence type="ECO:0000259" key="2">
    <source>
        <dbReference type="Pfam" id="PF20235"/>
    </source>
</evidence>
<feature type="domain" description="PIR2-like helical" evidence="2">
    <location>
        <begin position="293"/>
        <end position="409"/>
    </location>
</feature>
<sequence>MQPCRAHLLDGGGGSPTPVTRVVYGPKEVEDDFLIEVVEDAFKPVLAKIRKIHEQADIATHHHNNGFCFGLLDPISNIIINSAIAAADAPSSSRAEPSRRGDAKKQNDDDDMAMRSLNGLAAFLTYLFPYLPDEEAMGYLDAADVNLVVACLLVVRRRGMREFDHCSRTAAAAFEAALRCAAAASKHPDPERFVAGWKLLSPRLHEFIYDPRSTTTTHKHQQDIITTGVLDLIIINNSNNGSEEETSGADDSEITMKRSWSLATSRLVGNVQVISTKDLPPTRGPMKRMLLATIHGFYLQAMAKLPTAELRSKYHRGMLFGGHCYGPLDPVSNILVNTIWYEEHNNFFPSTKAGTATPTLRMISTNSLCRVTAQSLYGLVSFLCTRYPALTPDLAMQRLLVAGADLRAADPNLPLPPVVAINGRHVVPELDWSGCYQVGSGGTMTEATTTRELQHGAVDSCTPSATAEEAYAAAATAASFHHPDHPNSAQQEFLGSPASVTGGTLQVASFVLQKDGALSSQDVSFLSRLLSSRSHPSSSVSREQKKKAARRGDKRWREYSSSCRARFWGQHDRACSKVEAALDAFNADNVSRALGFTTSTSSTTSSSSSACAEHVRCIYCERQGASIVHPTVQRFHGRDREFDKLLRGEPLFVGGSDMYNNNERITHNHYCVDWVHEVRDDCIYYDDDGVDAPADGDDEQDMRPYVNFG</sequence>
<protein>
    <recommendedName>
        <fullName evidence="2">PIR2-like helical domain-containing protein</fullName>
    </recommendedName>
</protein>
<feature type="compositionally biased region" description="Basic residues" evidence="1">
    <location>
        <begin position="544"/>
        <end position="553"/>
    </location>
</feature>
<dbReference type="Pfam" id="PF20235">
    <property type="entry name" value="PIR2-like_helical"/>
    <property type="match status" value="2"/>
</dbReference>
<feature type="domain" description="PIR2-like helical" evidence="2">
    <location>
        <begin position="56"/>
        <end position="153"/>
    </location>
</feature>
<feature type="region of interest" description="Disordered" evidence="1">
    <location>
        <begin position="90"/>
        <end position="111"/>
    </location>
</feature>
<dbReference type="InterPro" id="IPR046527">
    <property type="entry name" value="PIR2-like_helical"/>
</dbReference>
<organism evidence="3 5">
    <name type="scientific">Eleusine coracana subsp. coracana</name>
    <dbReference type="NCBI Taxonomy" id="191504"/>
    <lineage>
        <taxon>Eukaryota</taxon>
        <taxon>Viridiplantae</taxon>
        <taxon>Streptophyta</taxon>
        <taxon>Embryophyta</taxon>
        <taxon>Tracheophyta</taxon>
        <taxon>Spermatophyta</taxon>
        <taxon>Magnoliopsida</taxon>
        <taxon>Liliopsida</taxon>
        <taxon>Poales</taxon>
        <taxon>Poaceae</taxon>
        <taxon>PACMAD clade</taxon>
        <taxon>Chloridoideae</taxon>
        <taxon>Cynodonteae</taxon>
        <taxon>Eleusininae</taxon>
        <taxon>Eleusine</taxon>
    </lineage>
</organism>
<keyword evidence="5" id="KW-1185">Reference proteome</keyword>
<evidence type="ECO:0000313" key="5">
    <source>
        <dbReference type="Proteomes" id="UP001054889"/>
    </source>
</evidence>
<evidence type="ECO:0000313" key="4">
    <source>
        <dbReference type="EMBL" id="GJN29830.1"/>
    </source>
</evidence>